<gene>
    <name evidence="8" type="primary">rnz</name>
    <name evidence="9" type="ORF">DI598_08470</name>
</gene>
<feature type="binding site" evidence="8">
    <location>
        <position position="63"/>
    </location>
    <ligand>
        <name>Zn(2+)</name>
        <dbReference type="ChEBI" id="CHEBI:29105"/>
        <label>1</label>
        <note>catalytic</note>
    </ligand>
</feature>
<keyword evidence="7 8" id="KW-0862">Zinc</keyword>
<dbReference type="EC" id="3.1.26.11" evidence="8"/>
<evidence type="ECO:0000256" key="3">
    <source>
        <dbReference type="ARBA" id="ARBA00022722"/>
    </source>
</evidence>
<dbReference type="SUPFAM" id="SSF56281">
    <property type="entry name" value="Metallo-hydrolase/oxidoreductase"/>
    <property type="match status" value="1"/>
</dbReference>
<feature type="active site" description="Proton acceptor" evidence="8">
    <location>
        <position position="65"/>
    </location>
</feature>
<reference evidence="9 10" key="1">
    <citation type="submission" date="2017-11" db="EMBL/GenBank/DDBJ databases">
        <title>Infants hospitalized years apart are colonized by the same room-sourced microbial strains.</title>
        <authorList>
            <person name="Brooks B."/>
            <person name="Olm M.R."/>
            <person name="Firek B.A."/>
            <person name="Baker R."/>
            <person name="Thomas B.C."/>
            <person name="Morowitz M.J."/>
            <person name="Banfield J.F."/>
        </authorList>
    </citation>
    <scope>NUCLEOTIDE SEQUENCE [LARGE SCALE GENOMIC DNA]</scope>
    <source>
        <strain evidence="9">S2_009_000_R2_76</strain>
    </source>
</reference>
<organism evidence="9 10">
    <name type="scientific">Pseudopedobacter saltans</name>
    <dbReference type="NCBI Taxonomy" id="151895"/>
    <lineage>
        <taxon>Bacteria</taxon>
        <taxon>Pseudomonadati</taxon>
        <taxon>Bacteroidota</taxon>
        <taxon>Sphingobacteriia</taxon>
        <taxon>Sphingobacteriales</taxon>
        <taxon>Sphingobacteriaceae</taxon>
        <taxon>Pseudopedobacter</taxon>
    </lineage>
</organism>
<accession>A0A2W5F6D1</accession>
<dbReference type="InterPro" id="IPR036866">
    <property type="entry name" value="RibonucZ/Hydroxyglut_hydro"/>
</dbReference>
<name>A0A2W5F6D1_9SPHI</name>
<dbReference type="CDD" id="cd07717">
    <property type="entry name" value="RNaseZ_ZiPD-like_MBL-fold"/>
    <property type="match status" value="1"/>
</dbReference>
<dbReference type="PANTHER" id="PTHR46018">
    <property type="entry name" value="ZINC PHOSPHODIESTERASE ELAC PROTEIN 1"/>
    <property type="match status" value="1"/>
</dbReference>
<evidence type="ECO:0000256" key="7">
    <source>
        <dbReference type="ARBA" id="ARBA00022833"/>
    </source>
</evidence>
<dbReference type="AlphaFoldDB" id="A0A2W5F6D1"/>
<comment type="cofactor">
    <cofactor evidence="8">
        <name>Zn(2+)</name>
        <dbReference type="ChEBI" id="CHEBI:29105"/>
    </cofactor>
    <text evidence="8">Binds 2 Zn(2+) ions.</text>
</comment>
<protein>
    <recommendedName>
        <fullName evidence="8">Ribonuclease Z</fullName>
        <shortName evidence="8">RNase Z</shortName>
        <ecNumber evidence="8">3.1.26.11</ecNumber>
    </recommendedName>
    <alternativeName>
        <fullName evidence="8">tRNA 3 endonuclease</fullName>
    </alternativeName>
    <alternativeName>
        <fullName evidence="8">tRNase Z</fullName>
    </alternativeName>
</protein>
<dbReference type="HAMAP" id="MF_01818">
    <property type="entry name" value="RNase_Z_BN"/>
    <property type="match status" value="1"/>
</dbReference>
<feature type="binding site" evidence="8">
    <location>
        <position position="210"/>
    </location>
    <ligand>
        <name>Zn(2+)</name>
        <dbReference type="ChEBI" id="CHEBI:29105"/>
        <label>2</label>
        <note>catalytic</note>
    </ligand>
</feature>
<comment type="similarity">
    <text evidence="8">Belongs to the RNase Z family.</text>
</comment>
<comment type="catalytic activity">
    <reaction evidence="8">
        <text>Endonucleolytic cleavage of RNA, removing extra 3' nucleotides from tRNA precursor, generating 3' termini of tRNAs. A 3'-hydroxy group is left at the tRNA terminus and a 5'-phosphoryl group is left at the trailer molecule.</text>
        <dbReference type="EC" id="3.1.26.11"/>
    </reaction>
</comment>
<keyword evidence="6 8" id="KW-0378">Hydrolase</keyword>
<keyword evidence="4 8" id="KW-0479">Metal-binding</keyword>
<sequence>MLSVTTLGINSALPAYGRHPTSQVIHLDNLSIMVDCGEGTQMQMLKYKVKRGRLDYIFISHLHGDHYLGLPGLLNSLSLSGRTSELHVYAPAALEEILQLHFKVANTSINFPLHFHALPISEGKLLETNAFQVDTFLTEHRIECHGFVFKEKKNPRSIDAEKVKSYDIPYSFYDQLQMGEDFVQTNGYVVYNKELTLANTPSKSYAFCADTRYIESFIPYVQGVDMLYHEATYLDDLQEKAYERYHSTSKQAATLALKADVKRLLIGHFSSKYEYLDMFLEEAKSVFSNTEIAKEGFTFDV</sequence>
<evidence type="ECO:0000256" key="1">
    <source>
        <dbReference type="ARBA" id="ARBA00011738"/>
    </source>
</evidence>
<evidence type="ECO:0000256" key="2">
    <source>
        <dbReference type="ARBA" id="ARBA00022694"/>
    </source>
</evidence>
<evidence type="ECO:0000256" key="6">
    <source>
        <dbReference type="ARBA" id="ARBA00022801"/>
    </source>
</evidence>
<keyword evidence="2 8" id="KW-0819">tRNA processing</keyword>
<dbReference type="Gene3D" id="3.60.15.10">
    <property type="entry name" value="Ribonuclease Z/Hydroxyacylglutathione hydrolase-like"/>
    <property type="match status" value="1"/>
</dbReference>
<dbReference type="EMBL" id="QFOI01000123">
    <property type="protein sequence ID" value="PZP49190.1"/>
    <property type="molecule type" value="Genomic_DNA"/>
</dbReference>
<dbReference type="InterPro" id="IPR013471">
    <property type="entry name" value="RNase_Z/BN"/>
</dbReference>
<feature type="binding site" evidence="8">
    <location>
        <position position="65"/>
    </location>
    <ligand>
        <name>Zn(2+)</name>
        <dbReference type="ChEBI" id="CHEBI:29105"/>
        <label>2</label>
        <note>catalytic</note>
    </ligand>
</feature>
<feature type="binding site" evidence="8">
    <location>
        <position position="66"/>
    </location>
    <ligand>
        <name>Zn(2+)</name>
        <dbReference type="ChEBI" id="CHEBI:29105"/>
        <label>2</label>
        <note>catalytic</note>
    </ligand>
</feature>
<feature type="binding site" evidence="8">
    <location>
        <position position="61"/>
    </location>
    <ligand>
        <name>Zn(2+)</name>
        <dbReference type="ChEBI" id="CHEBI:29105"/>
        <label>1</label>
        <note>catalytic</note>
    </ligand>
</feature>
<evidence type="ECO:0000256" key="4">
    <source>
        <dbReference type="ARBA" id="ARBA00022723"/>
    </source>
</evidence>
<dbReference type="Proteomes" id="UP000249645">
    <property type="component" value="Unassembled WGS sequence"/>
</dbReference>
<dbReference type="Pfam" id="PF23023">
    <property type="entry name" value="Anti-Pycsar_Apyc1"/>
    <property type="match status" value="1"/>
</dbReference>
<evidence type="ECO:0000256" key="5">
    <source>
        <dbReference type="ARBA" id="ARBA00022759"/>
    </source>
</evidence>
<feature type="binding site" evidence="8">
    <location>
        <position position="210"/>
    </location>
    <ligand>
        <name>Zn(2+)</name>
        <dbReference type="ChEBI" id="CHEBI:29105"/>
        <label>1</label>
        <note>catalytic</note>
    </ligand>
</feature>
<evidence type="ECO:0000313" key="10">
    <source>
        <dbReference type="Proteomes" id="UP000249645"/>
    </source>
</evidence>
<comment type="subunit">
    <text evidence="1 8">Homodimer.</text>
</comment>
<comment type="caution">
    <text evidence="9">The sequence shown here is derived from an EMBL/GenBank/DDBJ whole genome shotgun (WGS) entry which is preliminary data.</text>
</comment>
<feature type="binding site" evidence="8">
    <location>
        <position position="140"/>
    </location>
    <ligand>
        <name>Zn(2+)</name>
        <dbReference type="ChEBI" id="CHEBI:29105"/>
        <label>1</label>
        <note>catalytic</note>
    </ligand>
</feature>
<feature type="binding site" evidence="8">
    <location>
        <position position="268"/>
    </location>
    <ligand>
        <name>Zn(2+)</name>
        <dbReference type="ChEBI" id="CHEBI:29105"/>
        <label>2</label>
        <note>catalytic</note>
    </ligand>
</feature>
<keyword evidence="5 8" id="KW-0255">Endonuclease</keyword>
<keyword evidence="3 8" id="KW-0540">Nuclease</keyword>
<evidence type="ECO:0000313" key="9">
    <source>
        <dbReference type="EMBL" id="PZP49190.1"/>
    </source>
</evidence>
<proteinExistence type="inferred from homology"/>
<dbReference type="GO" id="GO:0042781">
    <property type="term" value="F:3'-tRNA processing endoribonuclease activity"/>
    <property type="evidence" value="ECO:0007669"/>
    <property type="project" value="UniProtKB-UniRule"/>
</dbReference>
<dbReference type="PANTHER" id="PTHR46018:SF2">
    <property type="entry name" value="ZINC PHOSPHODIESTERASE ELAC PROTEIN 1"/>
    <property type="match status" value="1"/>
</dbReference>
<dbReference type="GO" id="GO:0008270">
    <property type="term" value="F:zinc ion binding"/>
    <property type="evidence" value="ECO:0007669"/>
    <property type="project" value="UniProtKB-UniRule"/>
</dbReference>
<comment type="function">
    <text evidence="8">Zinc phosphodiesterase, which displays some tRNA 3'-processing endonuclease activity. Probably involved in tRNA maturation, by removing a 3'-trailer from precursor tRNA.</text>
</comment>
<evidence type="ECO:0000256" key="8">
    <source>
        <dbReference type="HAMAP-Rule" id="MF_01818"/>
    </source>
</evidence>
<dbReference type="NCBIfam" id="TIGR02651">
    <property type="entry name" value="RNase_Z"/>
    <property type="match status" value="1"/>
</dbReference>
<dbReference type="NCBIfam" id="NF000801">
    <property type="entry name" value="PRK00055.1-3"/>
    <property type="match status" value="1"/>
</dbReference>